<reference evidence="2" key="1">
    <citation type="journal article" date="2017" name="Proc. Natl. Acad. Sci. U.S.A.">
        <title>Simulation of Deepwater Horizon oil plume reveals substrate specialization within a complex community of hydrocarbon-degraders.</title>
        <authorList>
            <person name="Hu P."/>
            <person name="Dubinsky E.A."/>
            <person name="Probst A.J."/>
            <person name="Wang J."/>
            <person name="Sieber C.M.K."/>
            <person name="Tom L.M."/>
            <person name="Gardinali P."/>
            <person name="Banfield J.F."/>
            <person name="Atlas R.M."/>
            <person name="Andersen G.L."/>
        </authorList>
    </citation>
    <scope>NUCLEOTIDE SEQUENCE [LARGE SCALE GENOMIC DNA]</scope>
</reference>
<sequence length="117" mass="13568">MKKLAQQYYAIISDKVCTATYATLWTALQHKLGVTYLDLKMEQFDKQKRRELLSLVPKHIKKGKQSILSIQLTNSRIKELREVLTESGLSVIKLIRIPANMKEQELAIPSHIMRDLF</sequence>
<evidence type="ECO:0000313" key="1">
    <source>
        <dbReference type="EMBL" id="OUS12874.1"/>
    </source>
</evidence>
<accession>A0A1Z8ARB6</accession>
<dbReference type="Proteomes" id="UP000196102">
    <property type="component" value="Unassembled WGS sequence"/>
</dbReference>
<dbReference type="AlphaFoldDB" id="A0A1Z8ARB6"/>
<dbReference type="RefSeq" id="WP_303687233.1">
    <property type="nucleotide sequence ID" value="NZ_CAJXYO010000009.1"/>
</dbReference>
<name>A0A1Z8ARB6_9FLAO</name>
<evidence type="ECO:0000313" key="2">
    <source>
        <dbReference type="Proteomes" id="UP000196102"/>
    </source>
</evidence>
<gene>
    <name evidence="1" type="ORF">A9Q93_09740</name>
</gene>
<dbReference type="EMBL" id="MAAX01000154">
    <property type="protein sequence ID" value="OUS12874.1"/>
    <property type="molecule type" value="Genomic_DNA"/>
</dbReference>
<proteinExistence type="predicted"/>
<organism evidence="1 2">
    <name type="scientific">Nonlabens dokdonensis</name>
    <dbReference type="NCBI Taxonomy" id="328515"/>
    <lineage>
        <taxon>Bacteria</taxon>
        <taxon>Pseudomonadati</taxon>
        <taxon>Bacteroidota</taxon>
        <taxon>Flavobacteriia</taxon>
        <taxon>Flavobacteriales</taxon>
        <taxon>Flavobacteriaceae</taxon>
        <taxon>Nonlabens</taxon>
    </lineage>
</organism>
<protein>
    <submittedName>
        <fullName evidence="1">Uncharacterized protein</fullName>
    </submittedName>
</protein>
<comment type="caution">
    <text evidence="1">The sequence shown here is derived from an EMBL/GenBank/DDBJ whole genome shotgun (WGS) entry which is preliminary data.</text>
</comment>